<feature type="region of interest" description="Disordered" evidence="1">
    <location>
        <begin position="105"/>
        <end position="169"/>
    </location>
</feature>
<reference evidence="2 3" key="1">
    <citation type="journal article" date="2020" name="Nature">
        <title>Six reference-quality genomes reveal evolution of bat adaptations.</title>
        <authorList>
            <person name="Jebb D."/>
            <person name="Huang Z."/>
            <person name="Pippel M."/>
            <person name="Hughes G.M."/>
            <person name="Lavrichenko K."/>
            <person name="Devanna P."/>
            <person name="Winkler S."/>
            <person name="Jermiin L.S."/>
            <person name="Skirmuntt E.C."/>
            <person name="Katzourakis A."/>
            <person name="Burkitt-Gray L."/>
            <person name="Ray D.A."/>
            <person name="Sullivan K.A.M."/>
            <person name="Roscito J.G."/>
            <person name="Kirilenko B.M."/>
            <person name="Davalos L.M."/>
            <person name="Corthals A.P."/>
            <person name="Power M.L."/>
            <person name="Jones G."/>
            <person name="Ransome R.D."/>
            <person name="Dechmann D.K.N."/>
            <person name="Locatelli A.G."/>
            <person name="Puechmaille S.J."/>
            <person name="Fedrigo O."/>
            <person name="Jarvis E.D."/>
            <person name="Hiller M."/>
            <person name="Vernes S.C."/>
            <person name="Myers E.W."/>
            <person name="Teeling E.C."/>
        </authorList>
    </citation>
    <scope>NUCLEOTIDE SEQUENCE [LARGE SCALE GENOMIC DNA]</scope>
    <source>
        <strain evidence="2">MMyoMyo1</strain>
        <tissue evidence="2">Flight muscle</tissue>
    </source>
</reference>
<proteinExistence type="predicted"/>
<feature type="compositionally biased region" description="Pro residues" evidence="1">
    <location>
        <begin position="230"/>
        <end position="249"/>
    </location>
</feature>
<gene>
    <name evidence="2" type="ORF">mMyoMyo1_011553</name>
</gene>
<sequence length="290" mass="31030">MIMGSSWWGMGRIPSRDVEVSWNSLRTQGPSFKQQLGAPSPRTVPHPPHLLGCFPPPHTPHPLLPLVSPSKRGRGRCTECLPWRGSRLRLQTRLCSVLTAVSTMAVKGPGSSATAPRQPQPAPTSHHRPHGEQSTTAPSSGLSAVPEARSPQRSGRAGLEHALTEDPPVSAELLRMRPAPPGSPEPALHPAHQCPELVPACPRALPAAALHGLWAPRLPLRATPQGTWLPPRPRPSPEQPSAWPQPSPDPQAQTPGPPRSARVGQDGLASGAWSVERGAWPPGHTRRREG</sequence>
<keyword evidence="3" id="KW-1185">Reference proteome</keyword>
<comment type="caution">
    <text evidence="2">The sequence shown here is derived from an EMBL/GenBank/DDBJ whole genome shotgun (WGS) entry which is preliminary data.</text>
</comment>
<evidence type="ECO:0000313" key="3">
    <source>
        <dbReference type="Proteomes" id="UP000527355"/>
    </source>
</evidence>
<evidence type="ECO:0000256" key="1">
    <source>
        <dbReference type="SAM" id="MobiDB-lite"/>
    </source>
</evidence>
<dbReference type="Proteomes" id="UP000527355">
    <property type="component" value="Unassembled WGS sequence"/>
</dbReference>
<dbReference type="AlphaFoldDB" id="A0A7J7QVG9"/>
<evidence type="ECO:0000313" key="2">
    <source>
        <dbReference type="EMBL" id="KAF6267715.1"/>
    </source>
</evidence>
<organism evidence="2 3">
    <name type="scientific">Myotis myotis</name>
    <name type="common">Greater mouse-eared bat</name>
    <name type="synonym">Vespertilio myotis</name>
    <dbReference type="NCBI Taxonomy" id="51298"/>
    <lineage>
        <taxon>Eukaryota</taxon>
        <taxon>Metazoa</taxon>
        <taxon>Chordata</taxon>
        <taxon>Craniata</taxon>
        <taxon>Vertebrata</taxon>
        <taxon>Euteleostomi</taxon>
        <taxon>Mammalia</taxon>
        <taxon>Eutheria</taxon>
        <taxon>Laurasiatheria</taxon>
        <taxon>Chiroptera</taxon>
        <taxon>Yangochiroptera</taxon>
        <taxon>Vespertilionidae</taxon>
        <taxon>Myotis</taxon>
    </lineage>
</organism>
<name>A0A7J7QVG9_MYOMY</name>
<feature type="compositionally biased region" description="Polar residues" evidence="1">
    <location>
        <begin position="132"/>
        <end position="142"/>
    </location>
</feature>
<feature type="region of interest" description="Disordered" evidence="1">
    <location>
        <begin position="224"/>
        <end position="290"/>
    </location>
</feature>
<accession>A0A7J7QVG9</accession>
<dbReference type="EMBL" id="JABWUV010000053">
    <property type="protein sequence ID" value="KAF6267715.1"/>
    <property type="molecule type" value="Genomic_DNA"/>
</dbReference>
<protein>
    <submittedName>
        <fullName evidence="2">Uncharacterized protein</fullName>
    </submittedName>
</protein>